<dbReference type="RefSeq" id="WP_004381293.1">
    <property type="nucleotide sequence ID" value="NZ_JH114217.1"/>
</dbReference>
<keyword evidence="2" id="KW-1185">Reference proteome</keyword>
<sequence>MKNKLKNIFFSQQTMGLVAAFLAAFVAAFAHFYVLLQTNRNENGRALRAGSYQ</sequence>
<accession>G1WE75</accession>
<gene>
    <name evidence="1" type="ORF">HMPREF9431_02205</name>
</gene>
<dbReference type="Proteomes" id="UP000005141">
    <property type="component" value="Unassembled WGS sequence"/>
</dbReference>
<comment type="caution">
    <text evidence="1">The sequence shown here is derived from an EMBL/GenBank/DDBJ whole genome shotgun (WGS) entry which is preliminary data.</text>
</comment>
<evidence type="ECO:0000313" key="1">
    <source>
        <dbReference type="EMBL" id="EGV29453.1"/>
    </source>
</evidence>
<dbReference type="AlphaFoldDB" id="G1WE75"/>
<organism evidence="1 2">
    <name type="scientific">Segatella oulorum F0390</name>
    <dbReference type="NCBI Taxonomy" id="702438"/>
    <lineage>
        <taxon>Bacteria</taxon>
        <taxon>Pseudomonadati</taxon>
        <taxon>Bacteroidota</taxon>
        <taxon>Bacteroidia</taxon>
        <taxon>Bacteroidales</taxon>
        <taxon>Prevotellaceae</taxon>
        <taxon>Segatella</taxon>
    </lineage>
</organism>
<dbReference type="HOGENOM" id="CLU_3064831_0_0_10"/>
<name>G1WE75_9BACT</name>
<protein>
    <submittedName>
        <fullName evidence="1">Uncharacterized protein</fullName>
    </submittedName>
</protein>
<dbReference type="PATRIC" id="fig|702438.4.peg.2315"/>
<dbReference type="GeneID" id="95427098"/>
<reference evidence="1 2" key="1">
    <citation type="submission" date="2011-07" db="EMBL/GenBank/DDBJ databases">
        <title>The Genome Sequence of Prevotella oulorum F0390.</title>
        <authorList>
            <consortium name="The Broad Institute Genome Sequencing Platform"/>
            <consortium name="The Broad Institute Genome Sequencing Center for Infectious Disease"/>
            <person name="Earl A."/>
            <person name="Ward D."/>
            <person name="Feldgarden M."/>
            <person name="Gevers D."/>
            <person name="Izard J."/>
            <person name="Ganesan A."/>
            <person name="Baranova O.V."/>
            <person name="Blanton J.M."/>
            <person name="Tanner A.C."/>
            <person name="Dewhirst F.E."/>
            <person name="Young S.K."/>
            <person name="Zeng Q."/>
            <person name="Gargeya S."/>
            <person name="Fitzgerald M."/>
            <person name="Haas B."/>
            <person name="Abouelleil A."/>
            <person name="Alvarado L."/>
            <person name="Arachchi H.M."/>
            <person name="Berlin A."/>
            <person name="Brown A."/>
            <person name="Chapman S.B."/>
            <person name="Chen Z."/>
            <person name="Dunbar C."/>
            <person name="Freedman E."/>
            <person name="Gearin G."/>
            <person name="Gellesch M."/>
            <person name="Goldberg J."/>
            <person name="Griggs A."/>
            <person name="Gujja S."/>
            <person name="Heiman D."/>
            <person name="Howarth C."/>
            <person name="Larson L."/>
            <person name="Lui A."/>
            <person name="MacDonald P.J.P."/>
            <person name="Mehta T."/>
            <person name="Montmayeur A."/>
            <person name="Murphy C."/>
            <person name="Neiman D."/>
            <person name="Pearson M."/>
            <person name="Priest M."/>
            <person name="Roberts A."/>
            <person name="Saif S."/>
            <person name="Shea T."/>
            <person name="Shenoy N."/>
            <person name="Sisk P."/>
            <person name="Stolte C."/>
            <person name="Sykes S."/>
            <person name="Wortman J."/>
            <person name="Nusbaum C."/>
            <person name="Birren B."/>
        </authorList>
    </citation>
    <scope>NUCLEOTIDE SEQUENCE [LARGE SCALE GENOMIC DNA]</scope>
    <source>
        <strain evidence="1 2">F0390</strain>
    </source>
</reference>
<dbReference type="EMBL" id="ADGI01000062">
    <property type="protein sequence ID" value="EGV29453.1"/>
    <property type="molecule type" value="Genomic_DNA"/>
</dbReference>
<proteinExistence type="predicted"/>
<evidence type="ECO:0000313" key="2">
    <source>
        <dbReference type="Proteomes" id="UP000005141"/>
    </source>
</evidence>